<dbReference type="InterPro" id="IPR050990">
    <property type="entry name" value="UPF0237/GcvR_regulator"/>
</dbReference>
<dbReference type="Proteomes" id="UP000041254">
    <property type="component" value="Unassembled WGS sequence"/>
</dbReference>
<evidence type="ECO:0000256" key="1">
    <source>
        <dbReference type="SAM" id="MobiDB-lite"/>
    </source>
</evidence>
<dbReference type="STRING" id="1169540.A0A0G4EGW9"/>
<evidence type="ECO:0000313" key="4">
    <source>
        <dbReference type="Proteomes" id="UP000041254"/>
    </source>
</evidence>
<accession>A0A0G4EGW9</accession>
<dbReference type="AlphaFoldDB" id="A0A0G4EGW9"/>
<dbReference type="PhylomeDB" id="A0A0G4EGW9"/>
<reference evidence="3 4" key="1">
    <citation type="submission" date="2014-11" db="EMBL/GenBank/DDBJ databases">
        <authorList>
            <person name="Zhu J."/>
            <person name="Qi W."/>
            <person name="Song R."/>
        </authorList>
    </citation>
    <scope>NUCLEOTIDE SEQUENCE [LARGE SCALE GENOMIC DNA]</scope>
</reference>
<dbReference type="VEuPathDB" id="CryptoDB:Vbra_3762"/>
<dbReference type="InParanoid" id="A0A0G4EGW9"/>
<organism evidence="3 4">
    <name type="scientific">Vitrella brassicaformis (strain CCMP3155)</name>
    <dbReference type="NCBI Taxonomy" id="1169540"/>
    <lineage>
        <taxon>Eukaryota</taxon>
        <taxon>Sar</taxon>
        <taxon>Alveolata</taxon>
        <taxon>Colpodellida</taxon>
        <taxon>Vitrellaceae</taxon>
        <taxon>Vitrella</taxon>
    </lineage>
</organism>
<protein>
    <recommendedName>
        <fullName evidence="2">ACT domain-containing protein</fullName>
    </recommendedName>
</protein>
<proteinExistence type="predicted"/>
<dbReference type="Pfam" id="PF13740">
    <property type="entry name" value="ACT_6"/>
    <property type="match status" value="1"/>
</dbReference>
<gene>
    <name evidence="3" type="ORF">Vbra_3762</name>
</gene>
<sequence length="236" mass="25309">MALRHISRSLAGSLGRRAGGLPSPSSHAVAPHVRCLSHGSFVGTKFTDLVVCVSGENKPGVVHRFAHDVVTPCDGNIGTTRAIRLGTDFALMAAIRVHADRVDEFEKKLKAAFPSPEYMCNLKETQDPGYSAFGGQLVQTYKVFGPDDVQLVDNITGYLTQASLNVQDLKTQILPGGHIGYDIFEASVSVLVPKNADVSQITSDLKKLGEELGVEITPGKDTPPSQRFSDSFSALD</sequence>
<dbReference type="InterPro" id="IPR002912">
    <property type="entry name" value="ACT_dom"/>
</dbReference>
<dbReference type="OrthoDB" id="412492at2759"/>
<evidence type="ECO:0000313" key="3">
    <source>
        <dbReference type="EMBL" id="CEL95709.1"/>
    </source>
</evidence>
<keyword evidence="4" id="KW-1185">Reference proteome</keyword>
<dbReference type="EMBL" id="CDMY01000236">
    <property type="protein sequence ID" value="CEL95709.1"/>
    <property type="molecule type" value="Genomic_DNA"/>
</dbReference>
<dbReference type="OMA" id="PSPEYMC"/>
<feature type="domain" description="ACT" evidence="2">
    <location>
        <begin position="140"/>
        <end position="219"/>
    </location>
</feature>
<dbReference type="SUPFAM" id="SSF55021">
    <property type="entry name" value="ACT-like"/>
    <property type="match status" value="1"/>
</dbReference>
<name>A0A0G4EGW9_VITBC</name>
<feature type="region of interest" description="Disordered" evidence="1">
    <location>
        <begin position="214"/>
        <end position="236"/>
    </location>
</feature>
<dbReference type="PANTHER" id="PTHR34875:SF6">
    <property type="entry name" value="UPF0237 PROTEIN MJ1558"/>
    <property type="match status" value="1"/>
</dbReference>
<dbReference type="InterPro" id="IPR045865">
    <property type="entry name" value="ACT-like_dom_sf"/>
</dbReference>
<evidence type="ECO:0000259" key="2">
    <source>
        <dbReference type="PROSITE" id="PS51671"/>
    </source>
</evidence>
<dbReference type="PANTHER" id="PTHR34875">
    <property type="entry name" value="UPF0237 PROTEIN MJ1558"/>
    <property type="match status" value="1"/>
</dbReference>
<dbReference type="Gene3D" id="3.30.70.260">
    <property type="match status" value="2"/>
</dbReference>
<feature type="compositionally biased region" description="Polar residues" evidence="1">
    <location>
        <begin position="223"/>
        <end position="236"/>
    </location>
</feature>
<dbReference type="PROSITE" id="PS51671">
    <property type="entry name" value="ACT"/>
    <property type="match status" value="1"/>
</dbReference>